<dbReference type="Gene3D" id="2.40.40.20">
    <property type="match status" value="1"/>
</dbReference>
<comment type="similarity">
    <text evidence="2 12 13">Belongs to the RNA polymerase beta' chain family.</text>
</comment>
<dbReference type="SMART" id="SM00663">
    <property type="entry name" value="RPOLA_N"/>
    <property type="match status" value="1"/>
</dbReference>
<dbReference type="InterPro" id="IPR038120">
    <property type="entry name" value="Rpb1_funnel_sf"/>
</dbReference>
<dbReference type="Pfam" id="PF05000">
    <property type="entry name" value="RNA_pol_Rpb1_4"/>
    <property type="match status" value="1"/>
</dbReference>
<dbReference type="InterPro" id="IPR044893">
    <property type="entry name" value="RNA_pol_Rpb1_clamp_domain"/>
</dbReference>
<dbReference type="SUPFAM" id="SSF64484">
    <property type="entry name" value="beta and beta-prime subunits of DNA dependent RNA-polymerase"/>
    <property type="match status" value="1"/>
</dbReference>
<dbReference type="Proteomes" id="UP000008914">
    <property type="component" value="Chromosome"/>
</dbReference>
<evidence type="ECO:0000256" key="7">
    <source>
        <dbReference type="ARBA" id="ARBA00022833"/>
    </source>
</evidence>
<dbReference type="CDD" id="cd02655">
    <property type="entry name" value="RNAP_beta'_C"/>
    <property type="match status" value="1"/>
</dbReference>
<dbReference type="GO" id="GO:0003899">
    <property type="term" value="F:DNA-directed RNA polymerase activity"/>
    <property type="evidence" value="ECO:0007669"/>
    <property type="project" value="UniProtKB-UniRule"/>
</dbReference>
<comment type="subunit">
    <text evidence="10 12">The RNAP catalytic core consists of 2 alpha, 1 beta, 1 beta' and 1 omega subunit. When a sigma factor is associated with the core the holoenzyme is formed, which can initiate transcription.</text>
</comment>
<dbReference type="Pfam" id="PF04983">
    <property type="entry name" value="RNA_pol_Rpb1_3"/>
    <property type="match status" value="1"/>
</dbReference>
<dbReference type="InterPro" id="IPR007080">
    <property type="entry name" value="RNA_pol_Rpb1_1"/>
</dbReference>
<dbReference type="Pfam" id="PF04998">
    <property type="entry name" value="RNA_pol_Rpb1_5"/>
    <property type="match status" value="1"/>
</dbReference>
<dbReference type="InterPro" id="IPR007081">
    <property type="entry name" value="RNA_pol_Rpb1_5"/>
</dbReference>
<dbReference type="FunFam" id="1.10.150.390:FF:000002">
    <property type="entry name" value="DNA-directed RNA polymerase subunit beta"/>
    <property type="match status" value="1"/>
</dbReference>
<dbReference type="Gene3D" id="1.10.40.90">
    <property type="match status" value="1"/>
</dbReference>
<keyword evidence="8 12" id="KW-0460">Magnesium</keyword>
<dbReference type="InterPro" id="IPR012754">
    <property type="entry name" value="DNA-dir_RpoC_beta_prime_bact"/>
</dbReference>
<feature type="binding site" evidence="12">
    <location>
        <position position="62"/>
    </location>
    <ligand>
        <name>Zn(2+)</name>
        <dbReference type="ChEBI" id="CHEBI:29105"/>
        <label>1</label>
    </ligand>
</feature>
<dbReference type="InterPro" id="IPR045867">
    <property type="entry name" value="DNA-dir_RpoC_beta_prime"/>
</dbReference>
<keyword evidence="4 12" id="KW-0808">Transferase</keyword>
<keyword evidence="5 12" id="KW-0548">Nucleotidyltransferase</keyword>
<evidence type="ECO:0000256" key="9">
    <source>
        <dbReference type="ARBA" id="ARBA00023163"/>
    </source>
</evidence>
<dbReference type="Gene3D" id="1.10.150.390">
    <property type="match status" value="1"/>
</dbReference>
<evidence type="ECO:0000256" key="13">
    <source>
        <dbReference type="RuleBase" id="RU004279"/>
    </source>
</evidence>
<dbReference type="GO" id="GO:0000428">
    <property type="term" value="C:DNA-directed RNA polymerase complex"/>
    <property type="evidence" value="ECO:0007669"/>
    <property type="project" value="UniProtKB-KW"/>
</dbReference>
<dbReference type="InterPro" id="IPR000722">
    <property type="entry name" value="RNA_pol_asu"/>
</dbReference>
<evidence type="ECO:0000256" key="6">
    <source>
        <dbReference type="ARBA" id="ARBA00022723"/>
    </source>
</evidence>
<keyword evidence="7 12" id="KW-0862">Zinc</keyword>
<feature type="coiled-coil region" evidence="14">
    <location>
        <begin position="167"/>
        <end position="222"/>
    </location>
</feature>
<dbReference type="Gene3D" id="1.10.274.100">
    <property type="entry name" value="RNA polymerase Rpb1, domain 3"/>
    <property type="match status" value="1"/>
</dbReference>
<evidence type="ECO:0000256" key="4">
    <source>
        <dbReference type="ARBA" id="ARBA00022679"/>
    </source>
</evidence>
<dbReference type="Gene3D" id="4.10.860.120">
    <property type="entry name" value="RNA polymerase II, clamp domain"/>
    <property type="match status" value="1"/>
</dbReference>
<evidence type="ECO:0000256" key="14">
    <source>
        <dbReference type="SAM" id="Coils"/>
    </source>
</evidence>
<feature type="binding site" evidence="12">
    <location>
        <position position="961"/>
    </location>
    <ligand>
        <name>Zn(2+)</name>
        <dbReference type="ChEBI" id="CHEBI:29105"/>
        <label>2</label>
    </ligand>
</feature>
<dbReference type="InterPro" id="IPR007066">
    <property type="entry name" value="RNA_pol_Rpb1_3"/>
</dbReference>
<dbReference type="InterPro" id="IPR007083">
    <property type="entry name" value="RNA_pol_Rpb1_4"/>
</dbReference>
<proteinExistence type="inferred from homology"/>
<evidence type="ECO:0000256" key="5">
    <source>
        <dbReference type="ARBA" id="ARBA00022695"/>
    </source>
</evidence>
<dbReference type="InterPro" id="IPR042102">
    <property type="entry name" value="RNA_pol_Rpb1_3_sf"/>
</dbReference>
<feature type="binding site" evidence="12">
    <location>
        <position position="75"/>
    </location>
    <ligand>
        <name>Zn(2+)</name>
        <dbReference type="ChEBI" id="CHEBI:29105"/>
        <label>1</label>
    </ligand>
</feature>
<evidence type="ECO:0000256" key="12">
    <source>
        <dbReference type="HAMAP-Rule" id="MF_01322"/>
    </source>
</evidence>
<dbReference type="STRING" id="710696.Intca_2764"/>
<feature type="binding site" evidence="12">
    <location>
        <position position="535"/>
    </location>
    <ligand>
        <name>Mg(2+)</name>
        <dbReference type="ChEBI" id="CHEBI:18420"/>
    </ligand>
</feature>
<dbReference type="Pfam" id="PF00623">
    <property type="entry name" value="RNA_pol_Rpb1_2"/>
    <property type="match status" value="2"/>
</dbReference>
<feature type="binding site" evidence="12">
    <location>
        <position position="537"/>
    </location>
    <ligand>
        <name>Mg(2+)</name>
        <dbReference type="ChEBI" id="CHEBI:18420"/>
    </ligand>
</feature>
<dbReference type="HOGENOM" id="CLU_000524_3_1_11"/>
<evidence type="ECO:0000256" key="8">
    <source>
        <dbReference type="ARBA" id="ARBA00022842"/>
    </source>
</evidence>
<gene>
    <name evidence="12" type="primary">rpoC</name>
    <name evidence="16" type="ordered locus">Intca_2764</name>
</gene>
<reference evidence="16 17" key="1">
    <citation type="journal article" date="2010" name="Stand. Genomic Sci.">
        <title>Complete genome sequence of Intrasporangium calvum type strain (7 KIP).</title>
        <authorList>
            <person name="Del Rio T.G."/>
            <person name="Chertkov O."/>
            <person name="Yasawong M."/>
            <person name="Lucas S."/>
            <person name="Deshpande S."/>
            <person name="Cheng J.F."/>
            <person name="Detter C."/>
            <person name="Tapia R."/>
            <person name="Han C."/>
            <person name="Goodwin L."/>
            <person name="Pitluck S."/>
            <person name="Liolios K."/>
            <person name="Ivanova N."/>
            <person name="Mavromatis K."/>
            <person name="Pati A."/>
            <person name="Chen A."/>
            <person name="Palaniappan K."/>
            <person name="Land M."/>
            <person name="Hauser L."/>
            <person name="Chang Y.J."/>
            <person name="Jeffries C.D."/>
            <person name="Rohde M."/>
            <person name="Pukall R."/>
            <person name="Sikorski J."/>
            <person name="Goker M."/>
            <person name="Woyke T."/>
            <person name="Bristow J."/>
            <person name="Eisen J.A."/>
            <person name="Markowitz V."/>
            <person name="Hugenholtz P."/>
            <person name="Kyrpides N.C."/>
            <person name="Klenk H.P."/>
            <person name="Lapidus A."/>
        </authorList>
    </citation>
    <scope>NUCLEOTIDE SEQUENCE [LARGE SCALE GENOMIC DNA]</scope>
    <source>
        <strain evidence="17">ATCC 23552 / DSM 43043 / JCM 3097 / NBRC 12989 / 7 KIP</strain>
    </source>
</reference>
<dbReference type="HAMAP" id="MF_01322">
    <property type="entry name" value="RNApol_bact_RpoC"/>
    <property type="match status" value="1"/>
</dbReference>
<dbReference type="GO" id="GO:0008270">
    <property type="term" value="F:zinc ion binding"/>
    <property type="evidence" value="ECO:0007669"/>
    <property type="project" value="UniProtKB-UniRule"/>
</dbReference>
<evidence type="ECO:0000256" key="2">
    <source>
        <dbReference type="ARBA" id="ARBA00006460"/>
    </source>
</evidence>
<comment type="cofactor">
    <cofactor evidence="12">
        <name>Zn(2+)</name>
        <dbReference type="ChEBI" id="CHEBI:29105"/>
    </cofactor>
    <text evidence="12">Binds 2 Zn(2+) ions per subunit.</text>
</comment>
<feature type="binding site" evidence="12">
    <location>
        <position position="971"/>
    </location>
    <ligand>
        <name>Zn(2+)</name>
        <dbReference type="ChEBI" id="CHEBI:29105"/>
        <label>2</label>
    </ligand>
</feature>
<dbReference type="PANTHER" id="PTHR19376">
    <property type="entry name" value="DNA-DIRECTED RNA POLYMERASE"/>
    <property type="match status" value="1"/>
</dbReference>
<protein>
    <recommendedName>
        <fullName evidence="12">DNA-directed RNA polymerase subunit beta'</fullName>
        <shortName evidence="12">RNAP subunit beta'</shortName>
        <ecNumber evidence="12">2.7.7.6</ecNumber>
    </recommendedName>
    <alternativeName>
        <fullName evidence="12">RNA polymerase subunit beta'</fullName>
    </alternativeName>
    <alternativeName>
        <fullName evidence="12">Transcriptase subunit beta'</fullName>
    </alternativeName>
</protein>
<dbReference type="RefSeq" id="WP_013493577.1">
    <property type="nucleotide sequence ID" value="NC_014830.1"/>
</dbReference>
<organism evidence="16 17">
    <name type="scientific">Intrasporangium calvum (strain ATCC 23552 / DSM 43043 / JCM 3097 / NBRC 12989 / NCIMB 10167 / NRRL B-3866 / 7 KIP)</name>
    <dbReference type="NCBI Taxonomy" id="710696"/>
    <lineage>
        <taxon>Bacteria</taxon>
        <taxon>Bacillati</taxon>
        <taxon>Actinomycetota</taxon>
        <taxon>Actinomycetes</taxon>
        <taxon>Micrococcales</taxon>
        <taxon>Intrasporangiaceae</taxon>
        <taxon>Intrasporangium</taxon>
    </lineage>
</organism>
<comment type="catalytic activity">
    <reaction evidence="11 12 13">
        <text>RNA(n) + a ribonucleoside 5'-triphosphate = RNA(n+1) + diphosphate</text>
        <dbReference type="Rhea" id="RHEA:21248"/>
        <dbReference type="Rhea" id="RHEA-COMP:14527"/>
        <dbReference type="Rhea" id="RHEA-COMP:17342"/>
        <dbReference type="ChEBI" id="CHEBI:33019"/>
        <dbReference type="ChEBI" id="CHEBI:61557"/>
        <dbReference type="ChEBI" id="CHEBI:140395"/>
        <dbReference type="EC" id="2.7.7.6"/>
    </reaction>
</comment>
<feature type="binding site" evidence="12">
    <location>
        <position position="60"/>
    </location>
    <ligand>
        <name>Zn(2+)</name>
        <dbReference type="ChEBI" id="CHEBI:29105"/>
        <label>1</label>
    </ligand>
</feature>
<dbReference type="EMBL" id="CP002343">
    <property type="protein sequence ID" value="ADU49265.1"/>
    <property type="molecule type" value="Genomic_DNA"/>
</dbReference>
<evidence type="ECO:0000256" key="10">
    <source>
        <dbReference type="ARBA" id="ARBA00025935"/>
    </source>
</evidence>
<dbReference type="Gene3D" id="2.40.50.100">
    <property type="match status" value="1"/>
</dbReference>
<sequence>MLDVNFFDELRIGLATAESIRGWSHGEVKKPETINYRTLKPEKEGLFCERIFGPTRDWECNCGKYKRVRFKGIICERCGVEVTRAKVRRERMGHIELAAPVTHIWYFKGVPSRLGYLLDLAPKDLEKVIYFAAYMITSVDDEQRHQDLPSLEAQIQVEKKEIENRRDADVESRAQKLEQDIAALEAEGAKADVKRKVRDSAEREMNAIRRRADQQVERLEQVWDRFKNLKVQDLEGDEILYREMRDRFGLYFEGGMGAAAIQKRLQSFDLDAEADSLQEIIATGKGQKKTRAIKRLKVVNAFQMTTNHPTGMVLDAIPVIPPDLRPMVQLDGGRFATSDLNDLYRRVINRNNRLKRLLDLGAPEIIVNNEKRMLQEAVDSLFDNGRRGRPVTGPGNRPLKSLSDMLKGKQGRFRQNLLGKRVDYSGRSVIVVGPQLKLHQCGLPKQMALELFKPFVMKRLVDLDHAQNIKSAKRMVERARPVVWDVLEEVITEHPVLLNRAPTLHRLGIQAFEPQLVEGKAIQIHPLVCSAFNADFDGDQMAVHVPLSAEAQAEARILMLSSNNILKPADGRPVTMPTQDMITGIFHLTDLVDGGGLGAGRAFSSPAEARMAFDRGEIQLGSAVKLRLTDVVPPAGFELPEGVEPDASGIVPSLTLETSLGRALFNDTLPVDYPFINKAVDRKALSAIVNDLAERYSKVQVAASLDALKEAGFHWATRSGSTVSIIDVTTPGNKTEILEGYETKAAKVQTQYERGLITDDERRQELVEIWTQASNQVAKEMETNFPRTNPIYRMVSSGAGGNWFQIRQIAGMRGLMANPKGEIIPRPIKANFREGLTVLEFFISTHGARKGLADTALRTADSGYLTRRLVDVSQDVIIREDDCGTDRGLTLPIAQVNETTGTRSLSEVVEASIYARTLAEDVTDADGTVLAEAGIDLGDVVIGALYEAGVDQLKVRSVLTCDSKVGTCAKCYGRSLATGKLVDIGEAVGIIAAQSIGEPGTQLTMRTFHTGGAAAADDITQGLPRVVELFEARTPKGVAPIAEATGRIEIEDTDKARRILLTPDDGSEQHAYPVSKRSRLLVQDGDHVTVGNKLVQGAIDPKQVLRILGPRAAQKHLVDEVQMVYRQQGVSIHDKHIEVIVRQMLRRVTIIEAGDADLLPGELAERGRFEDENRRVMAEGGRPAAGRPELMGITKASLATESWLSAASFQETTRVLTQAAMEAKSDPLLGLKENVILGKLIPAGTGLPRYRNIKVEPTEEAKAAMYSLPSYDAYDYAQFGTGTGEAIRLDDEALGLDKL</sequence>
<dbReference type="Pfam" id="PF04997">
    <property type="entry name" value="RNA_pol_Rpb1_1"/>
    <property type="match status" value="1"/>
</dbReference>
<dbReference type="GO" id="GO:0003677">
    <property type="term" value="F:DNA binding"/>
    <property type="evidence" value="ECO:0007669"/>
    <property type="project" value="UniProtKB-UniRule"/>
</dbReference>
<name>E6S9M7_INTC7</name>
<keyword evidence="14" id="KW-0175">Coiled coil</keyword>
<dbReference type="OrthoDB" id="9815296at2"/>
<dbReference type="GO" id="GO:0006351">
    <property type="term" value="P:DNA-templated transcription"/>
    <property type="evidence" value="ECO:0007669"/>
    <property type="project" value="UniProtKB-UniRule"/>
</dbReference>
<dbReference type="eggNOG" id="COG0086">
    <property type="taxonomic scope" value="Bacteria"/>
</dbReference>
<feature type="binding site" evidence="12">
    <location>
        <position position="968"/>
    </location>
    <ligand>
        <name>Zn(2+)</name>
        <dbReference type="ChEBI" id="CHEBI:29105"/>
        <label>2</label>
    </ligand>
</feature>
<comment type="function">
    <text evidence="1 12 13">DNA-dependent RNA polymerase catalyzes the transcription of DNA into RNA using the four ribonucleoside triphosphates as substrates.</text>
</comment>
<dbReference type="FunFam" id="4.10.860.120:FF:000001">
    <property type="entry name" value="DNA-directed RNA polymerase subunit beta"/>
    <property type="match status" value="1"/>
</dbReference>
<keyword evidence="17" id="KW-1185">Reference proteome</keyword>
<evidence type="ECO:0000256" key="1">
    <source>
        <dbReference type="ARBA" id="ARBA00004026"/>
    </source>
</evidence>
<keyword evidence="6 12" id="KW-0479">Metal-binding</keyword>
<feature type="binding site" evidence="12">
    <location>
        <position position="78"/>
    </location>
    <ligand>
        <name>Zn(2+)</name>
        <dbReference type="ChEBI" id="CHEBI:29105"/>
        <label>1</label>
    </ligand>
</feature>
<dbReference type="PANTHER" id="PTHR19376:SF54">
    <property type="entry name" value="DNA-DIRECTED RNA POLYMERASE SUBUNIT BETA"/>
    <property type="match status" value="1"/>
</dbReference>
<evidence type="ECO:0000256" key="11">
    <source>
        <dbReference type="ARBA" id="ARBA00048552"/>
    </source>
</evidence>
<evidence type="ECO:0000256" key="3">
    <source>
        <dbReference type="ARBA" id="ARBA00022478"/>
    </source>
</evidence>
<accession>E6S9M7</accession>
<dbReference type="InterPro" id="IPR006592">
    <property type="entry name" value="RNA_pol_N"/>
</dbReference>
<feature type="domain" description="RNA polymerase N-terminal" evidence="15">
    <location>
        <begin position="310"/>
        <end position="589"/>
    </location>
</feature>
<dbReference type="Gene3D" id="6.10.250.2940">
    <property type="match status" value="1"/>
</dbReference>
<evidence type="ECO:0000259" key="15">
    <source>
        <dbReference type="SMART" id="SM00663"/>
    </source>
</evidence>
<dbReference type="CDD" id="cd01609">
    <property type="entry name" value="RNAP_beta'_N"/>
    <property type="match status" value="1"/>
</dbReference>
<feature type="binding site" evidence="12">
    <location>
        <position position="539"/>
    </location>
    <ligand>
        <name>Mg(2+)</name>
        <dbReference type="ChEBI" id="CHEBI:18420"/>
    </ligand>
</feature>
<dbReference type="FunFam" id="1.10.40.90:FF:000001">
    <property type="entry name" value="DNA-directed RNA polymerase subunit beta"/>
    <property type="match status" value="1"/>
</dbReference>
<evidence type="ECO:0000313" key="16">
    <source>
        <dbReference type="EMBL" id="ADU49265.1"/>
    </source>
</evidence>
<comment type="cofactor">
    <cofactor evidence="12">
        <name>Mg(2+)</name>
        <dbReference type="ChEBI" id="CHEBI:18420"/>
    </cofactor>
    <text evidence="12">Binds 1 Mg(2+) ion per subunit.</text>
</comment>
<keyword evidence="3 12" id="KW-0240">DNA-directed RNA polymerase</keyword>
<dbReference type="NCBIfam" id="NF011498">
    <property type="entry name" value="PRK14906.1"/>
    <property type="match status" value="1"/>
</dbReference>
<dbReference type="Gene3D" id="1.10.132.30">
    <property type="match status" value="1"/>
</dbReference>
<dbReference type="GO" id="GO:0000287">
    <property type="term" value="F:magnesium ion binding"/>
    <property type="evidence" value="ECO:0007669"/>
    <property type="project" value="UniProtKB-UniRule"/>
</dbReference>
<keyword evidence="9 12" id="KW-0804">Transcription</keyword>
<feature type="binding site" evidence="12">
    <location>
        <position position="883"/>
    </location>
    <ligand>
        <name>Zn(2+)</name>
        <dbReference type="ChEBI" id="CHEBI:29105"/>
        <label>2</label>
    </ligand>
</feature>
<dbReference type="NCBIfam" id="TIGR02386">
    <property type="entry name" value="rpoC_TIGR"/>
    <property type="match status" value="1"/>
</dbReference>
<dbReference type="Gene3D" id="1.10.1790.20">
    <property type="match status" value="1"/>
</dbReference>
<dbReference type="KEGG" id="ica:Intca_2764"/>
<dbReference type="EC" id="2.7.7.6" evidence="12"/>
<evidence type="ECO:0000313" key="17">
    <source>
        <dbReference type="Proteomes" id="UP000008914"/>
    </source>
</evidence>